<keyword evidence="2" id="KW-0238">DNA-binding</keyword>
<dbReference type="PANTHER" id="PTHR42756:SF1">
    <property type="entry name" value="TRANSCRIPTIONAL REPRESSOR OF EMRAB OPERON"/>
    <property type="match status" value="1"/>
</dbReference>
<dbReference type="EMBL" id="CP060636">
    <property type="protein sequence ID" value="QNM12956.1"/>
    <property type="molecule type" value="Genomic_DNA"/>
</dbReference>
<dbReference type="AlphaFoldDB" id="A0A7G9GQ74"/>
<dbReference type="Gene3D" id="1.10.10.10">
    <property type="entry name" value="Winged helix-like DNA-binding domain superfamily/Winged helix DNA-binding domain"/>
    <property type="match status" value="1"/>
</dbReference>
<dbReference type="RefSeq" id="WP_117455744.1">
    <property type="nucleotide sequence ID" value="NZ_CP060636.1"/>
</dbReference>
<evidence type="ECO:0000313" key="5">
    <source>
        <dbReference type="EMBL" id="QNM12956.1"/>
    </source>
</evidence>
<evidence type="ECO:0000256" key="1">
    <source>
        <dbReference type="ARBA" id="ARBA00023015"/>
    </source>
</evidence>
<dbReference type="GO" id="GO:0003700">
    <property type="term" value="F:DNA-binding transcription factor activity"/>
    <property type="evidence" value="ECO:0007669"/>
    <property type="project" value="InterPro"/>
</dbReference>
<dbReference type="Pfam" id="PF01047">
    <property type="entry name" value="MarR"/>
    <property type="match status" value="1"/>
</dbReference>
<feature type="domain" description="HTH marR-type" evidence="4">
    <location>
        <begin position="1"/>
        <end position="139"/>
    </location>
</feature>
<keyword evidence="3" id="KW-0804">Transcription</keyword>
<keyword evidence="6" id="KW-1185">Reference proteome</keyword>
<gene>
    <name evidence="5" type="ORF">H9Q80_03095</name>
</gene>
<keyword evidence="1" id="KW-0805">Transcription regulation</keyword>
<evidence type="ECO:0000256" key="3">
    <source>
        <dbReference type="ARBA" id="ARBA00023163"/>
    </source>
</evidence>
<dbReference type="PROSITE" id="PS50995">
    <property type="entry name" value="HTH_MARR_2"/>
    <property type="match status" value="1"/>
</dbReference>
<dbReference type="InterPro" id="IPR036388">
    <property type="entry name" value="WH-like_DNA-bd_sf"/>
</dbReference>
<dbReference type="GO" id="GO:0003677">
    <property type="term" value="F:DNA binding"/>
    <property type="evidence" value="ECO:0007669"/>
    <property type="project" value="UniProtKB-KW"/>
</dbReference>
<dbReference type="InterPro" id="IPR036390">
    <property type="entry name" value="WH_DNA-bd_sf"/>
</dbReference>
<dbReference type="SMART" id="SM00347">
    <property type="entry name" value="HTH_MARR"/>
    <property type="match status" value="1"/>
</dbReference>
<evidence type="ECO:0000313" key="6">
    <source>
        <dbReference type="Proteomes" id="UP000515856"/>
    </source>
</evidence>
<dbReference type="SUPFAM" id="SSF46785">
    <property type="entry name" value="Winged helix' DNA-binding domain"/>
    <property type="match status" value="1"/>
</dbReference>
<proteinExistence type="predicted"/>
<evidence type="ECO:0000256" key="2">
    <source>
        <dbReference type="ARBA" id="ARBA00023125"/>
    </source>
</evidence>
<dbReference type="KEGG" id="ehn:H9Q80_03095"/>
<dbReference type="PRINTS" id="PR00598">
    <property type="entry name" value="HTHMARR"/>
</dbReference>
<protein>
    <submittedName>
        <fullName evidence="5">MarR family transcriptional regulator</fullName>
    </submittedName>
</protein>
<dbReference type="Proteomes" id="UP000515856">
    <property type="component" value="Chromosome"/>
</dbReference>
<organism evidence="5 6">
    <name type="scientific">[Eubacterium] hominis</name>
    <dbReference type="NCBI Taxonomy" id="2764325"/>
    <lineage>
        <taxon>Bacteria</taxon>
        <taxon>Bacillati</taxon>
        <taxon>Bacillota</taxon>
        <taxon>Erysipelotrichia</taxon>
        <taxon>Erysipelotrichales</taxon>
        <taxon>Erysipelotrichaceae</taxon>
        <taxon>Amedibacillus</taxon>
    </lineage>
</organism>
<accession>A0A7G9GQ74</accession>
<name>A0A7G9GQ74_9FIRM</name>
<reference evidence="5 6" key="1">
    <citation type="submission" date="2020-08" db="EMBL/GenBank/DDBJ databases">
        <authorList>
            <person name="Liu C."/>
            <person name="Sun Q."/>
        </authorList>
    </citation>
    <scope>NUCLEOTIDE SEQUENCE [LARGE SCALE GENOMIC DNA]</scope>
    <source>
        <strain evidence="5 6">NSJ-61</strain>
    </source>
</reference>
<dbReference type="InterPro" id="IPR000835">
    <property type="entry name" value="HTH_MarR-typ"/>
</dbReference>
<evidence type="ECO:0000259" key="4">
    <source>
        <dbReference type="PROSITE" id="PS50995"/>
    </source>
</evidence>
<dbReference type="PANTHER" id="PTHR42756">
    <property type="entry name" value="TRANSCRIPTIONAL REGULATOR, MARR"/>
    <property type="match status" value="1"/>
</dbReference>
<sequence>MNDRDIIDNFIKLLPLWHYKVERPIKRTQKHSQISYETHYCLIALAKKGPMTMSELSSSLKLSKQQATQIIDKLYQHHLIQRFHDEKDRRMIRIAISEEGTQFLKENVIDSASVEASMPLTLDEKEKEELRNATDTLIRLLTKLD</sequence>